<evidence type="ECO:0000313" key="12">
    <source>
        <dbReference type="Proteomes" id="UP000787672"/>
    </source>
</evidence>
<keyword evidence="5 9" id="KW-0812">Transmembrane</keyword>
<feature type="transmembrane region" description="Helical" evidence="9">
    <location>
        <begin position="85"/>
        <end position="105"/>
    </location>
</feature>
<keyword evidence="3" id="KW-1003">Cell membrane</keyword>
<feature type="transmembrane region" description="Helical" evidence="9">
    <location>
        <begin position="47"/>
        <end position="64"/>
    </location>
</feature>
<evidence type="ECO:0000256" key="8">
    <source>
        <dbReference type="ARBA" id="ARBA00038436"/>
    </source>
</evidence>
<gene>
    <name evidence="11" type="ORF">KQI82_01415</name>
</gene>
<comment type="similarity">
    <text evidence="8">Belongs to the TRAP transporter small permease family.</text>
</comment>
<keyword evidence="2" id="KW-0813">Transport</keyword>
<feature type="transmembrane region" description="Helical" evidence="9">
    <location>
        <begin position="125"/>
        <end position="146"/>
    </location>
</feature>
<proteinExistence type="inferred from homology"/>
<dbReference type="EMBL" id="JAHLQN010000001">
    <property type="protein sequence ID" value="MBU5625591.1"/>
    <property type="molecule type" value="Genomic_DNA"/>
</dbReference>
<keyword evidence="12" id="KW-1185">Reference proteome</keyword>
<dbReference type="PANTHER" id="PTHR35011:SF2">
    <property type="entry name" value="2,3-DIKETO-L-GULONATE TRAP TRANSPORTER SMALL PERMEASE PROTEIN YIAM"/>
    <property type="match status" value="1"/>
</dbReference>
<sequence length="163" mass="18812">MKLFKILNNHLEEYLLVLLMIAEVIIVFAQVLTRFLFKSPLAWSEEIARYIFIWLVWIGAAYSTKENKNIKIDILSSKFTGTTKVLADIFTGVLFIALMLFMLYTSGKVTYTVYTSKSIATGSHMPMWIAWFSLPLSMLLMLFRFIQNSVRSFKQKDRTEGAA</sequence>
<accession>A0ABS6F5L4</accession>
<dbReference type="Proteomes" id="UP000787672">
    <property type="component" value="Unassembled WGS sequence"/>
</dbReference>
<comment type="caution">
    <text evidence="11">The sequence shown here is derived from an EMBL/GenBank/DDBJ whole genome shotgun (WGS) entry which is preliminary data.</text>
</comment>
<dbReference type="InterPro" id="IPR055348">
    <property type="entry name" value="DctQ"/>
</dbReference>
<organism evidence="11 12">
    <name type="scientific">Dysosmobacter acutus</name>
    <dbReference type="NCBI Taxonomy" id="2841504"/>
    <lineage>
        <taxon>Bacteria</taxon>
        <taxon>Bacillati</taxon>
        <taxon>Bacillota</taxon>
        <taxon>Clostridia</taxon>
        <taxon>Eubacteriales</taxon>
        <taxon>Oscillospiraceae</taxon>
        <taxon>Dysosmobacter</taxon>
    </lineage>
</organism>
<evidence type="ECO:0000256" key="2">
    <source>
        <dbReference type="ARBA" id="ARBA00022448"/>
    </source>
</evidence>
<evidence type="ECO:0000256" key="4">
    <source>
        <dbReference type="ARBA" id="ARBA00022519"/>
    </source>
</evidence>
<feature type="domain" description="Tripartite ATP-independent periplasmic transporters DctQ component" evidence="10">
    <location>
        <begin position="24"/>
        <end position="154"/>
    </location>
</feature>
<evidence type="ECO:0000313" key="11">
    <source>
        <dbReference type="EMBL" id="MBU5625591.1"/>
    </source>
</evidence>
<dbReference type="Pfam" id="PF04290">
    <property type="entry name" value="DctQ"/>
    <property type="match status" value="1"/>
</dbReference>
<dbReference type="RefSeq" id="WP_216557672.1">
    <property type="nucleotide sequence ID" value="NZ_JAHLQN010000001.1"/>
</dbReference>
<dbReference type="PANTHER" id="PTHR35011">
    <property type="entry name" value="2,3-DIKETO-L-GULONATE TRAP TRANSPORTER SMALL PERMEASE PROTEIN YIAM"/>
    <property type="match status" value="1"/>
</dbReference>
<evidence type="ECO:0000256" key="7">
    <source>
        <dbReference type="ARBA" id="ARBA00023136"/>
    </source>
</evidence>
<feature type="transmembrane region" description="Helical" evidence="9">
    <location>
        <begin position="14"/>
        <end position="35"/>
    </location>
</feature>
<keyword evidence="7 9" id="KW-0472">Membrane</keyword>
<evidence type="ECO:0000259" key="10">
    <source>
        <dbReference type="Pfam" id="PF04290"/>
    </source>
</evidence>
<evidence type="ECO:0000256" key="6">
    <source>
        <dbReference type="ARBA" id="ARBA00022989"/>
    </source>
</evidence>
<dbReference type="InterPro" id="IPR007387">
    <property type="entry name" value="TRAP_DctQ"/>
</dbReference>
<keyword evidence="6 9" id="KW-1133">Transmembrane helix</keyword>
<keyword evidence="4" id="KW-0997">Cell inner membrane</keyword>
<comment type="subcellular location">
    <subcellularLocation>
        <location evidence="1">Cell inner membrane</location>
        <topology evidence="1">Multi-pass membrane protein</topology>
    </subcellularLocation>
</comment>
<reference evidence="11 12" key="1">
    <citation type="submission" date="2021-06" db="EMBL/GenBank/DDBJ databases">
        <authorList>
            <person name="Sun Q."/>
            <person name="Li D."/>
        </authorList>
    </citation>
    <scope>NUCLEOTIDE SEQUENCE [LARGE SCALE GENOMIC DNA]</scope>
    <source>
        <strain evidence="11 12">MSJ-2</strain>
    </source>
</reference>
<name>A0ABS6F5L4_9FIRM</name>
<protein>
    <submittedName>
        <fullName evidence="11">TRAP transporter small permease</fullName>
    </submittedName>
</protein>
<evidence type="ECO:0000256" key="9">
    <source>
        <dbReference type="SAM" id="Phobius"/>
    </source>
</evidence>
<evidence type="ECO:0000256" key="1">
    <source>
        <dbReference type="ARBA" id="ARBA00004429"/>
    </source>
</evidence>
<evidence type="ECO:0000256" key="3">
    <source>
        <dbReference type="ARBA" id="ARBA00022475"/>
    </source>
</evidence>
<evidence type="ECO:0000256" key="5">
    <source>
        <dbReference type="ARBA" id="ARBA00022692"/>
    </source>
</evidence>